<keyword evidence="5" id="KW-0805">Transcription regulation</keyword>
<evidence type="ECO:0000256" key="8">
    <source>
        <dbReference type="ARBA" id="ARBA00023242"/>
    </source>
</evidence>
<evidence type="ECO:0000256" key="6">
    <source>
        <dbReference type="ARBA" id="ARBA00023125"/>
    </source>
</evidence>
<keyword evidence="3 9" id="KW-0863">Zinc-finger</keyword>
<name>A0A1J1J6X5_9DIPT</name>
<protein>
    <submittedName>
        <fullName evidence="12">CLUMA_CG021018, isoform A</fullName>
    </submittedName>
</protein>
<evidence type="ECO:0000256" key="1">
    <source>
        <dbReference type="ARBA" id="ARBA00004123"/>
    </source>
</evidence>
<dbReference type="GO" id="GO:0005634">
    <property type="term" value="C:nucleus"/>
    <property type="evidence" value="ECO:0007669"/>
    <property type="project" value="UniProtKB-SubCell"/>
</dbReference>
<feature type="domain" description="C2H2-type" evidence="11">
    <location>
        <begin position="340"/>
        <end position="370"/>
    </location>
</feature>
<keyword evidence="4" id="KW-0862">Zinc</keyword>
<evidence type="ECO:0000313" key="12">
    <source>
        <dbReference type="EMBL" id="CRL08173.1"/>
    </source>
</evidence>
<dbReference type="GO" id="GO:0008270">
    <property type="term" value="F:zinc ion binding"/>
    <property type="evidence" value="ECO:0007669"/>
    <property type="project" value="UniProtKB-KW"/>
</dbReference>
<dbReference type="SMART" id="SM01366">
    <property type="entry name" value="c-clamp"/>
    <property type="match status" value="1"/>
</dbReference>
<feature type="compositionally biased region" description="Low complexity" evidence="10">
    <location>
        <begin position="253"/>
        <end position="282"/>
    </location>
</feature>
<proteinExistence type="predicted"/>
<evidence type="ECO:0000256" key="4">
    <source>
        <dbReference type="ARBA" id="ARBA00022833"/>
    </source>
</evidence>
<keyword evidence="13" id="KW-1185">Reference proteome</keyword>
<evidence type="ECO:0000256" key="5">
    <source>
        <dbReference type="ARBA" id="ARBA00023015"/>
    </source>
</evidence>
<dbReference type="InterPro" id="IPR031940">
    <property type="entry name" value="DUF4772"/>
</dbReference>
<gene>
    <name evidence="12" type="ORF">CLUMA_CG021018</name>
</gene>
<dbReference type="GO" id="GO:0003700">
    <property type="term" value="F:DNA-binding transcription factor activity"/>
    <property type="evidence" value="ECO:0007669"/>
    <property type="project" value="TreeGrafter"/>
</dbReference>
<feature type="compositionally biased region" description="Low complexity" evidence="10">
    <location>
        <begin position="507"/>
        <end position="521"/>
    </location>
</feature>
<feature type="compositionally biased region" description="Polar residues" evidence="10">
    <location>
        <begin position="186"/>
        <end position="200"/>
    </location>
</feature>
<dbReference type="EMBL" id="CVRI01000074">
    <property type="protein sequence ID" value="CRL08173.1"/>
    <property type="molecule type" value="Genomic_DNA"/>
</dbReference>
<comment type="subcellular location">
    <subcellularLocation>
        <location evidence="1">Nucleus</location>
    </subcellularLocation>
</comment>
<evidence type="ECO:0000256" key="7">
    <source>
        <dbReference type="ARBA" id="ARBA00023163"/>
    </source>
</evidence>
<keyword evidence="7" id="KW-0804">Transcription</keyword>
<dbReference type="InterPro" id="IPR013087">
    <property type="entry name" value="Znf_C2H2_type"/>
</dbReference>
<dbReference type="PROSITE" id="PS50157">
    <property type="entry name" value="ZINC_FINGER_C2H2_2"/>
    <property type="match status" value="1"/>
</dbReference>
<dbReference type="AlphaFoldDB" id="A0A1J1J6X5"/>
<dbReference type="Pfam" id="PF15997">
    <property type="entry name" value="DUF4772"/>
    <property type="match status" value="1"/>
</dbReference>
<dbReference type="STRING" id="568069.A0A1J1J6X5"/>
<evidence type="ECO:0000259" key="11">
    <source>
        <dbReference type="PROSITE" id="PS50157"/>
    </source>
</evidence>
<dbReference type="Gene3D" id="3.30.160.60">
    <property type="entry name" value="Classic Zinc Finger"/>
    <property type="match status" value="1"/>
</dbReference>
<dbReference type="GO" id="GO:0006357">
    <property type="term" value="P:regulation of transcription by RNA polymerase II"/>
    <property type="evidence" value="ECO:0007669"/>
    <property type="project" value="TreeGrafter"/>
</dbReference>
<feature type="region of interest" description="Disordered" evidence="10">
    <location>
        <begin position="245"/>
        <end position="285"/>
    </location>
</feature>
<reference evidence="12 13" key="1">
    <citation type="submission" date="2015-04" db="EMBL/GenBank/DDBJ databases">
        <authorList>
            <person name="Syromyatnikov M.Y."/>
            <person name="Popov V.N."/>
        </authorList>
    </citation>
    <scope>NUCLEOTIDE SEQUENCE [LARGE SCALE GENOMIC DNA]</scope>
</reference>
<dbReference type="InterPro" id="IPR052253">
    <property type="entry name" value="CR1/CR2-DNA-binding_regulator"/>
</dbReference>
<sequence length="595" mass="66553">MKKYFLNKMSTGKRLAKRSIIGMRVCALAEDGFYYPGRIHAVKTPASPKDNQNCINLTPNTRYSVRFDSNPVFGSQRRGIYEFSCSELIGDGFGSIIDVKLKPGQKVYITHNGREISGVVIEHNVQVDEVNIQIQGAANEANFELVKKLEEVRLSESRRSPRLADQERSTDFARLADMAGDRRRTSSQSIDVPIQFTQNGSRKRRTSFSLDERYYMLDSDEMDECNAALVLMSLSCSPNSPRQAFEGTLLGTSPGDSIQSSSGSSSPHLSDDGNVSSSSASSSDKKYIIKQNHKLQINQHNMSVDQARRNQRTTSLSTSDEGIVMDYGEEMLRKRRTKIYKCTWKNCGSTFATDEQVKSHVRNAHLGPKSNDDEDFYFTDLEDETETFGIDTMVSSPPLPPTLSHSDMARPPHEDPEYQRQIVGNIRQGLLMTSGSNNGQAYMKTSLSFAGINSVSNNNAWVQNNLGSPQKHVKLSPRPSTSYAPYPSTTYSTSNYPVLIQQYNSMPSSHGSISKLSHSSPPQLPPPPQQNLLMHSPLKSINQANNSNKMRPQIVSPGRRTRGENKKCRKVYGMDNRDSWCTQCKWKKACSRFGD</sequence>
<organism evidence="12 13">
    <name type="scientific">Clunio marinus</name>
    <dbReference type="NCBI Taxonomy" id="568069"/>
    <lineage>
        <taxon>Eukaryota</taxon>
        <taxon>Metazoa</taxon>
        <taxon>Ecdysozoa</taxon>
        <taxon>Arthropoda</taxon>
        <taxon>Hexapoda</taxon>
        <taxon>Insecta</taxon>
        <taxon>Pterygota</taxon>
        <taxon>Neoptera</taxon>
        <taxon>Endopterygota</taxon>
        <taxon>Diptera</taxon>
        <taxon>Nematocera</taxon>
        <taxon>Chironomoidea</taxon>
        <taxon>Chironomidae</taxon>
        <taxon>Clunio</taxon>
    </lineage>
</organism>
<evidence type="ECO:0000256" key="9">
    <source>
        <dbReference type="PROSITE-ProRule" id="PRU00042"/>
    </source>
</evidence>
<evidence type="ECO:0000256" key="3">
    <source>
        <dbReference type="ARBA" id="ARBA00022771"/>
    </source>
</evidence>
<evidence type="ECO:0000256" key="10">
    <source>
        <dbReference type="SAM" id="MobiDB-lite"/>
    </source>
</evidence>
<dbReference type="PANTHER" id="PTHR13006:SF9">
    <property type="entry name" value="GLUCOSE TRANSPORTER 4 ENHANCER FACTOR, ISOFORM G"/>
    <property type="match status" value="1"/>
</dbReference>
<evidence type="ECO:0000256" key="2">
    <source>
        <dbReference type="ARBA" id="ARBA00022723"/>
    </source>
</evidence>
<dbReference type="Proteomes" id="UP000183832">
    <property type="component" value="Unassembled WGS sequence"/>
</dbReference>
<feature type="region of interest" description="Disordered" evidence="10">
    <location>
        <begin position="507"/>
        <end position="564"/>
    </location>
</feature>
<dbReference type="OrthoDB" id="5950721at2759"/>
<keyword evidence="2" id="KW-0479">Metal-binding</keyword>
<accession>A0A1J1J6X5</accession>
<evidence type="ECO:0000313" key="13">
    <source>
        <dbReference type="Proteomes" id="UP000183832"/>
    </source>
</evidence>
<feature type="compositionally biased region" description="Polar residues" evidence="10">
    <location>
        <begin position="539"/>
        <end position="550"/>
    </location>
</feature>
<keyword evidence="8" id="KW-0539">Nucleus</keyword>
<feature type="region of interest" description="Disordered" evidence="10">
    <location>
        <begin position="179"/>
        <end position="203"/>
    </location>
</feature>
<dbReference type="PANTHER" id="PTHR13006">
    <property type="entry name" value="PAPILLOMAVIRUS REGULATORY FACTOR PRF-1"/>
    <property type="match status" value="1"/>
</dbReference>
<keyword evidence="6" id="KW-0238">DNA-binding</keyword>
<dbReference type="GO" id="GO:0000978">
    <property type="term" value="F:RNA polymerase II cis-regulatory region sequence-specific DNA binding"/>
    <property type="evidence" value="ECO:0007669"/>
    <property type="project" value="TreeGrafter"/>
</dbReference>
<dbReference type="PROSITE" id="PS00028">
    <property type="entry name" value="ZINC_FINGER_C2H2_1"/>
    <property type="match status" value="1"/>
</dbReference>